<reference evidence="2" key="1">
    <citation type="submission" date="2021-04" db="EMBL/GenBank/DDBJ databases">
        <title>Sequencing of actinobacteria type strains.</title>
        <authorList>
            <person name="Nguyen G.-S."/>
            <person name="Wentzel A."/>
        </authorList>
    </citation>
    <scope>NUCLEOTIDE SEQUENCE</scope>
    <source>
        <strain evidence="2">DSM 42095</strain>
    </source>
</reference>
<feature type="transmembrane region" description="Helical" evidence="1">
    <location>
        <begin position="142"/>
        <end position="164"/>
    </location>
</feature>
<protein>
    <submittedName>
        <fullName evidence="2">TIGR04222 domain-containing membrane protein</fullName>
    </submittedName>
</protein>
<feature type="non-terminal residue" evidence="2">
    <location>
        <position position="206"/>
    </location>
</feature>
<dbReference type="Proteomes" id="UP000675554">
    <property type="component" value="Unassembled WGS sequence"/>
</dbReference>
<dbReference type="EMBL" id="JAGSMN010001315">
    <property type="protein sequence ID" value="MBR7678271.1"/>
    <property type="molecule type" value="Genomic_DNA"/>
</dbReference>
<name>A0A8T4J0N2_9ACTN</name>
<organism evidence="2 3">
    <name type="scientific">Streptomyces daliensis</name>
    <dbReference type="NCBI Taxonomy" id="299421"/>
    <lineage>
        <taxon>Bacteria</taxon>
        <taxon>Bacillati</taxon>
        <taxon>Actinomycetota</taxon>
        <taxon>Actinomycetes</taxon>
        <taxon>Kitasatosporales</taxon>
        <taxon>Streptomycetaceae</taxon>
        <taxon>Streptomyces</taxon>
    </lineage>
</organism>
<feature type="transmembrane region" description="Helical" evidence="1">
    <location>
        <begin position="6"/>
        <end position="28"/>
    </location>
</feature>
<gene>
    <name evidence="2" type="ORF">KDA82_35915</name>
</gene>
<evidence type="ECO:0000313" key="2">
    <source>
        <dbReference type="EMBL" id="MBR7678271.1"/>
    </source>
</evidence>
<accession>A0A8T4J0N2</accession>
<dbReference type="AlphaFoldDB" id="A0A8T4J0N2"/>
<dbReference type="NCBIfam" id="TIGR04222">
    <property type="entry name" value="near_uncomplex"/>
    <property type="match status" value="1"/>
</dbReference>
<sequence>MLAQEALPVLALLLLVGSVIFLAVCAVATTSNAPPVTGGPGDLLEAAFLAGGPGRVADTVVCTMREDGRVAIDGADRLHVVRPVSHAPVEGELLALCGPEWSRPLGELRAALMRSASVQTAGDALAARGLLWRPEQRATWRIAGRVNVAAFFFAVLSFLAPLFLGDGGAPSGAAFALPPVAMLSLAAGRALAPSRSRLTRAGRRAL</sequence>
<keyword evidence="1" id="KW-0472">Membrane</keyword>
<comment type="caution">
    <text evidence="2">The sequence shown here is derived from an EMBL/GenBank/DDBJ whole genome shotgun (WGS) entry which is preliminary data.</text>
</comment>
<dbReference type="InterPro" id="IPR026467">
    <property type="entry name" value="Ser/Gly_Cys_C_dom"/>
</dbReference>
<keyword evidence="3" id="KW-1185">Reference proteome</keyword>
<proteinExistence type="predicted"/>
<keyword evidence="1" id="KW-1133">Transmembrane helix</keyword>
<feature type="transmembrane region" description="Helical" evidence="1">
    <location>
        <begin position="170"/>
        <end position="192"/>
    </location>
</feature>
<evidence type="ECO:0000313" key="3">
    <source>
        <dbReference type="Proteomes" id="UP000675554"/>
    </source>
</evidence>
<evidence type="ECO:0000256" key="1">
    <source>
        <dbReference type="SAM" id="Phobius"/>
    </source>
</evidence>
<keyword evidence="1" id="KW-0812">Transmembrane</keyword>